<organism evidence="1 2">
    <name type="scientific">Streptomyces tauricus</name>
    <dbReference type="NCBI Taxonomy" id="68274"/>
    <lineage>
        <taxon>Bacteria</taxon>
        <taxon>Bacillati</taxon>
        <taxon>Actinomycetota</taxon>
        <taxon>Actinomycetes</taxon>
        <taxon>Kitasatosporales</taxon>
        <taxon>Streptomycetaceae</taxon>
        <taxon>Streptomyces</taxon>
        <taxon>Streptomyces aurantiacus group</taxon>
    </lineage>
</organism>
<reference evidence="1" key="1">
    <citation type="submission" date="2022-10" db="EMBL/GenBank/DDBJ databases">
        <title>The complete genomes of actinobacterial strains from the NBC collection.</title>
        <authorList>
            <person name="Joergensen T.S."/>
            <person name="Alvarez Arevalo M."/>
            <person name="Sterndorff E.B."/>
            <person name="Faurdal D."/>
            <person name="Vuksanovic O."/>
            <person name="Mourched A.-S."/>
            <person name="Charusanti P."/>
            <person name="Shaw S."/>
            <person name="Blin K."/>
            <person name="Weber T."/>
        </authorList>
    </citation>
    <scope>NUCLEOTIDE SEQUENCE</scope>
    <source>
        <strain evidence="1">NBC_00189</strain>
    </source>
</reference>
<accession>A0ABZ1JMB3</accession>
<sequence>MALLTPLGSLPYPQPADAANIPVHIQSLAEAVDGRTVLRFADSAARDTKVTAPVAGMLCWLSTPKQYWYYTGSVWAQLAPAPVHKANATSGTTTSTAFVETLTGSTGDPTAAAFTAPASGSVLVSLGSRISNSAAAGTCLMSANVRAGSGSTVVLAAADARSAISTGTGQVSGSTQYLVTGLTPNSAYTATAAYRCTSGTATFMYRFVTVTPVN</sequence>
<evidence type="ECO:0008006" key="3">
    <source>
        <dbReference type="Google" id="ProtNLM"/>
    </source>
</evidence>
<keyword evidence="2" id="KW-1185">Reference proteome</keyword>
<protein>
    <recommendedName>
        <fullName evidence="3">Fibronectin type-III domain-containing protein</fullName>
    </recommendedName>
</protein>
<dbReference type="EMBL" id="CP108133">
    <property type="protein sequence ID" value="WTP50925.1"/>
    <property type="molecule type" value="Genomic_DNA"/>
</dbReference>
<proteinExistence type="predicted"/>
<dbReference type="RefSeq" id="WP_189773037.1">
    <property type="nucleotide sequence ID" value="NZ_BMVY01000009.1"/>
</dbReference>
<gene>
    <name evidence="1" type="ORF">OG288_22990</name>
</gene>
<dbReference type="Proteomes" id="UP001432166">
    <property type="component" value="Chromosome"/>
</dbReference>
<name>A0ABZ1JMB3_9ACTN</name>
<evidence type="ECO:0000313" key="1">
    <source>
        <dbReference type="EMBL" id="WTP50925.1"/>
    </source>
</evidence>
<evidence type="ECO:0000313" key="2">
    <source>
        <dbReference type="Proteomes" id="UP001432166"/>
    </source>
</evidence>